<dbReference type="FunFam" id="3.80.10.10:FF:001128">
    <property type="entry name" value="Probable LRR receptor-like serine/threonine-protein kinase At2g16250"/>
    <property type="match status" value="1"/>
</dbReference>
<feature type="non-terminal residue" evidence="9">
    <location>
        <position position="1"/>
    </location>
</feature>
<dbReference type="InterPro" id="IPR003591">
    <property type="entry name" value="Leu-rich_rpt_typical-subtyp"/>
</dbReference>
<dbReference type="InterPro" id="IPR001245">
    <property type="entry name" value="Ser-Thr/Tyr_kinase_cat_dom"/>
</dbReference>
<reference evidence="9 10" key="1">
    <citation type="submission" date="2024-02" db="EMBL/GenBank/DDBJ databases">
        <authorList>
            <person name="Vignale AGUSTIN F."/>
            <person name="Sosa J E."/>
            <person name="Modenutti C."/>
        </authorList>
    </citation>
    <scope>NUCLEOTIDE SEQUENCE [LARGE SCALE GENOMIC DNA]</scope>
</reference>
<dbReference type="Pfam" id="PF00560">
    <property type="entry name" value="LRR_1"/>
    <property type="match status" value="2"/>
</dbReference>
<dbReference type="GO" id="GO:0006952">
    <property type="term" value="P:defense response"/>
    <property type="evidence" value="ECO:0007669"/>
    <property type="project" value="UniProtKB-ARBA"/>
</dbReference>
<dbReference type="InterPro" id="IPR013210">
    <property type="entry name" value="LRR_N_plant-typ"/>
</dbReference>
<sequence length="630" mass="68625">LEQLNVPLSSRVERLALLQLRSSLGLRAKEWPIKADPCFNWTGIQCQNGRVIGINISGFQRTRIGSQNPQFSVDALSNFTFYSSLMLLDLLFPSYWDNSFSLGQLSRLSVLDLSQNSLAGSIPSSFAFLGNLTLLDMSSNFLSGTIPPTIGTLSKLQFLNLSVNNLSSSMPPQLGDLSNLVDIDLSSNFLSGSVPSDLRGLRNLQKMIIGNNLLAGALPGNLFLPLSQLQFVVLSHNGFTGDLPDILWSMPELRFLDASANNLTGTLPNLSSNANTTTAVFNLSQNMFYGDLTSIISRFSFIDLSGNYFQGKVPDYARSNASLTENCLQSVSSQRTAAECASFYAAKGLTFDNFGQPNATQPPPSPPKSNKKNRRTLIILAGVLGGLGFIALVVVVLVVVIICSRKRRAATQRGIGVGAVPTGGSPPLPGVSLNFSSLGEAFTYQQILQATGDFSDTNFIKHGHSGDLFRGILEGGIPVVIKRISLHSVKKEAHMLELDFFSKVSIPRLVSLVGHCLEIENEKFLIYKYMPNGDLSSSLFKKNNLADDPLQSLDWITRLKIAIGAAEGLSYLHHECTPPLVHRYSSLSRNCLYCTSLSSCCCHFVLIPTAFLLLVTYSNELIVAERFASR</sequence>
<dbReference type="PROSITE" id="PS50011">
    <property type="entry name" value="PROTEIN_KINASE_DOM"/>
    <property type="match status" value="1"/>
</dbReference>
<dbReference type="Pfam" id="PF07714">
    <property type="entry name" value="PK_Tyr_Ser-Thr"/>
    <property type="match status" value="1"/>
</dbReference>
<keyword evidence="6 7" id="KW-0472">Membrane</keyword>
<dbReference type="SUPFAM" id="SSF56112">
    <property type="entry name" value="Protein kinase-like (PK-like)"/>
    <property type="match status" value="1"/>
</dbReference>
<evidence type="ECO:0000256" key="2">
    <source>
        <dbReference type="ARBA" id="ARBA00022614"/>
    </source>
</evidence>
<dbReference type="Gene3D" id="3.80.10.10">
    <property type="entry name" value="Ribonuclease Inhibitor"/>
    <property type="match status" value="2"/>
</dbReference>
<dbReference type="EMBL" id="CAUOFW020001904">
    <property type="protein sequence ID" value="CAK9149607.1"/>
    <property type="molecule type" value="Genomic_DNA"/>
</dbReference>
<feature type="domain" description="Protein kinase" evidence="8">
    <location>
        <begin position="454"/>
        <end position="630"/>
    </location>
</feature>
<evidence type="ECO:0000256" key="7">
    <source>
        <dbReference type="SAM" id="Phobius"/>
    </source>
</evidence>
<name>A0ABC8S5G0_9AQUA</name>
<organism evidence="9 10">
    <name type="scientific">Ilex paraguariensis</name>
    <name type="common">yerba mate</name>
    <dbReference type="NCBI Taxonomy" id="185542"/>
    <lineage>
        <taxon>Eukaryota</taxon>
        <taxon>Viridiplantae</taxon>
        <taxon>Streptophyta</taxon>
        <taxon>Embryophyta</taxon>
        <taxon>Tracheophyta</taxon>
        <taxon>Spermatophyta</taxon>
        <taxon>Magnoliopsida</taxon>
        <taxon>eudicotyledons</taxon>
        <taxon>Gunneridae</taxon>
        <taxon>Pentapetalae</taxon>
        <taxon>asterids</taxon>
        <taxon>campanulids</taxon>
        <taxon>Aquifoliales</taxon>
        <taxon>Aquifoliaceae</taxon>
        <taxon>Ilex</taxon>
    </lineage>
</organism>
<dbReference type="SMART" id="SM00369">
    <property type="entry name" value="LRR_TYP"/>
    <property type="match status" value="6"/>
</dbReference>
<dbReference type="InterPro" id="IPR032675">
    <property type="entry name" value="LRR_dom_sf"/>
</dbReference>
<keyword evidence="4" id="KW-0677">Repeat</keyword>
<dbReference type="PANTHER" id="PTHR48054">
    <property type="entry name" value="RECEPTOR KINASE-LIKE PROTEIN XA21"/>
    <property type="match status" value="1"/>
</dbReference>
<evidence type="ECO:0000313" key="9">
    <source>
        <dbReference type="EMBL" id="CAK9149607.1"/>
    </source>
</evidence>
<feature type="transmembrane region" description="Helical" evidence="7">
    <location>
        <begin position="377"/>
        <end position="403"/>
    </location>
</feature>
<gene>
    <name evidence="9" type="ORF">ILEXP_LOCUS17664</name>
</gene>
<dbReference type="Gene3D" id="3.30.200.20">
    <property type="entry name" value="Phosphorylase Kinase, domain 1"/>
    <property type="match status" value="1"/>
</dbReference>
<dbReference type="SMART" id="SM00219">
    <property type="entry name" value="TyrKc"/>
    <property type="match status" value="1"/>
</dbReference>
<dbReference type="SUPFAM" id="SSF52058">
    <property type="entry name" value="L domain-like"/>
    <property type="match status" value="1"/>
</dbReference>
<comment type="caution">
    <text evidence="9">The sequence shown here is derived from an EMBL/GenBank/DDBJ whole genome shotgun (WGS) entry which is preliminary data.</text>
</comment>
<dbReference type="InterPro" id="IPR011009">
    <property type="entry name" value="Kinase-like_dom_sf"/>
</dbReference>
<evidence type="ECO:0000256" key="1">
    <source>
        <dbReference type="ARBA" id="ARBA00004370"/>
    </source>
</evidence>
<dbReference type="FunFam" id="3.80.10.10:FF:000383">
    <property type="entry name" value="Leucine-rich repeat receptor protein kinase EMS1"/>
    <property type="match status" value="1"/>
</dbReference>
<dbReference type="GO" id="GO:0016020">
    <property type="term" value="C:membrane"/>
    <property type="evidence" value="ECO:0007669"/>
    <property type="project" value="UniProtKB-SubCell"/>
</dbReference>
<comment type="subcellular location">
    <subcellularLocation>
        <location evidence="1">Membrane</location>
    </subcellularLocation>
</comment>
<dbReference type="InterPro" id="IPR020635">
    <property type="entry name" value="Tyr_kinase_cat_dom"/>
</dbReference>
<keyword evidence="3 7" id="KW-0812">Transmembrane</keyword>
<evidence type="ECO:0000259" key="8">
    <source>
        <dbReference type="PROSITE" id="PS50011"/>
    </source>
</evidence>
<dbReference type="AlphaFoldDB" id="A0ABC8S5G0"/>
<dbReference type="Proteomes" id="UP001642360">
    <property type="component" value="Unassembled WGS sequence"/>
</dbReference>
<evidence type="ECO:0000256" key="6">
    <source>
        <dbReference type="ARBA" id="ARBA00023136"/>
    </source>
</evidence>
<evidence type="ECO:0000256" key="3">
    <source>
        <dbReference type="ARBA" id="ARBA00022692"/>
    </source>
</evidence>
<dbReference type="GO" id="GO:0051707">
    <property type="term" value="P:response to other organism"/>
    <property type="evidence" value="ECO:0007669"/>
    <property type="project" value="UniProtKB-ARBA"/>
</dbReference>
<dbReference type="Pfam" id="PF13855">
    <property type="entry name" value="LRR_8"/>
    <property type="match status" value="1"/>
</dbReference>
<proteinExistence type="predicted"/>
<dbReference type="PANTHER" id="PTHR48054:SF47">
    <property type="entry name" value="OS06G0179800 PROTEIN"/>
    <property type="match status" value="1"/>
</dbReference>
<evidence type="ECO:0000256" key="4">
    <source>
        <dbReference type="ARBA" id="ARBA00022737"/>
    </source>
</evidence>
<dbReference type="Pfam" id="PF08263">
    <property type="entry name" value="LRRNT_2"/>
    <property type="match status" value="1"/>
</dbReference>
<dbReference type="InterPro" id="IPR052592">
    <property type="entry name" value="LRR-RLK"/>
</dbReference>
<protein>
    <recommendedName>
        <fullName evidence="8">Protein kinase domain-containing protein</fullName>
    </recommendedName>
</protein>
<dbReference type="InterPro" id="IPR001611">
    <property type="entry name" value="Leu-rich_rpt"/>
</dbReference>
<keyword evidence="5 7" id="KW-1133">Transmembrane helix</keyword>
<keyword evidence="2" id="KW-0433">Leucine-rich repeat</keyword>
<accession>A0ABC8S5G0</accession>
<feature type="transmembrane region" description="Helical" evidence="7">
    <location>
        <begin position="592"/>
        <end position="617"/>
    </location>
</feature>
<dbReference type="InterPro" id="IPR000719">
    <property type="entry name" value="Prot_kinase_dom"/>
</dbReference>
<evidence type="ECO:0000313" key="10">
    <source>
        <dbReference type="Proteomes" id="UP001642360"/>
    </source>
</evidence>
<keyword evidence="10" id="KW-1185">Reference proteome</keyword>
<dbReference type="FunFam" id="3.30.200.20:FF:000433">
    <property type="entry name" value="Predicted protein"/>
    <property type="match status" value="1"/>
</dbReference>
<evidence type="ECO:0000256" key="5">
    <source>
        <dbReference type="ARBA" id="ARBA00022989"/>
    </source>
</evidence>
<dbReference type="Gene3D" id="1.10.510.10">
    <property type="entry name" value="Transferase(Phosphotransferase) domain 1"/>
    <property type="match status" value="1"/>
</dbReference>